<feature type="compositionally biased region" description="Acidic residues" evidence="1">
    <location>
        <begin position="245"/>
        <end position="256"/>
    </location>
</feature>
<name>A0A1E4STD7_9ASCO</name>
<dbReference type="OrthoDB" id="1914839at2759"/>
<keyword evidence="3" id="KW-1185">Reference proteome</keyword>
<reference evidence="3" key="1">
    <citation type="submission" date="2016-04" db="EMBL/GenBank/DDBJ databases">
        <title>Comparative genomics of biotechnologically important yeasts.</title>
        <authorList>
            <consortium name="DOE Joint Genome Institute"/>
            <person name="Riley R."/>
            <person name="Haridas S."/>
            <person name="Wolfe K.H."/>
            <person name="Lopes M.R."/>
            <person name="Hittinger C.T."/>
            <person name="Goker M."/>
            <person name="Salamov A."/>
            <person name="Wisecaver J."/>
            <person name="Long T.M."/>
            <person name="Aerts A.L."/>
            <person name="Barry K."/>
            <person name="Choi C."/>
            <person name="Clum A."/>
            <person name="Coughlan A.Y."/>
            <person name="Deshpande S."/>
            <person name="Douglass A.P."/>
            <person name="Hanson S.J."/>
            <person name="Klenk H.-P."/>
            <person name="Labutti K."/>
            <person name="Lapidus A."/>
            <person name="Lindquist E."/>
            <person name="Lipzen A."/>
            <person name="Meier-Kolthoff J.P."/>
            <person name="Ohm R.A."/>
            <person name="Otillar R.P."/>
            <person name="Pangilinan J."/>
            <person name="Peng Y."/>
            <person name="Rokas A."/>
            <person name="Rosa C.A."/>
            <person name="Scheuner C."/>
            <person name="Sibirny A.A."/>
            <person name="Slot J.C."/>
            <person name="Stielow J.B."/>
            <person name="Sun H."/>
            <person name="Kurtzman C.P."/>
            <person name="Blackwell M."/>
            <person name="Grigoriev I.V."/>
            <person name="Jeffries T.W."/>
        </authorList>
    </citation>
    <scope>NUCLEOTIDE SEQUENCE [LARGE SCALE GENOMIC DNA]</scope>
    <source>
        <strain evidence="3">NRRL YB-2248</strain>
    </source>
</reference>
<sequence>MADLEQLLGELIVESSQLLATSQSDQAVLILQPHFQKFEKNPIYLQTLGEALLENSDVQSAYEILSKACEIDNDASKGVEKFLYLGQIIGGEDGVKLLNVGVEKLLKQLDIIDNNNNNNSKNIENIEMDQSLELLINAYGTLHKTRNYLINKLNQALFAIIEIWMTDLCMQEDAEQRCEETIQLALKLDPENGETWSMLSSIRISQQRTDEAKQSVLKSWEMFYSKKSKLEELANESGNIQQQQQEEEEEEEEDINEAQLQYTELCQPLLTLAKYAIELGLFEIAINISSSVQDINEQSVESFYLEGFANYLNAKRIQNSIDEDKGYEISNDFENYKLNYKIDKNDNSWNFINDSRIAFSNAYKLLQVDSISDEIDSELRDTIPMLLEQVGGLLLKVKDDGNINESNWENEIQMDDD</sequence>
<gene>
    <name evidence="2" type="ORF">CANARDRAFT_204522</name>
</gene>
<dbReference type="CDD" id="cd24142">
    <property type="entry name" value="ACL4-like"/>
    <property type="match status" value="1"/>
</dbReference>
<dbReference type="InterPro" id="IPR011990">
    <property type="entry name" value="TPR-like_helical_dom_sf"/>
</dbReference>
<dbReference type="Gene3D" id="1.25.40.10">
    <property type="entry name" value="Tetratricopeptide repeat domain"/>
    <property type="match status" value="1"/>
</dbReference>
<dbReference type="Proteomes" id="UP000094801">
    <property type="component" value="Unassembled WGS sequence"/>
</dbReference>
<accession>A0A1E4STD7</accession>
<dbReference type="STRING" id="983967.A0A1E4STD7"/>
<evidence type="ECO:0000313" key="3">
    <source>
        <dbReference type="Proteomes" id="UP000094801"/>
    </source>
</evidence>
<dbReference type="EMBL" id="KV453874">
    <property type="protein sequence ID" value="ODV82774.1"/>
    <property type="molecule type" value="Genomic_DNA"/>
</dbReference>
<dbReference type="AlphaFoldDB" id="A0A1E4STD7"/>
<proteinExistence type="predicted"/>
<dbReference type="SUPFAM" id="SSF48452">
    <property type="entry name" value="TPR-like"/>
    <property type="match status" value="1"/>
</dbReference>
<organism evidence="2 3">
    <name type="scientific">[Candida] arabinofermentans NRRL YB-2248</name>
    <dbReference type="NCBI Taxonomy" id="983967"/>
    <lineage>
        <taxon>Eukaryota</taxon>
        <taxon>Fungi</taxon>
        <taxon>Dikarya</taxon>
        <taxon>Ascomycota</taxon>
        <taxon>Saccharomycotina</taxon>
        <taxon>Pichiomycetes</taxon>
        <taxon>Pichiales</taxon>
        <taxon>Pichiaceae</taxon>
        <taxon>Ogataea</taxon>
        <taxon>Ogataea/Candida clade</taxon>
    </lineage>
</organism>
<feature type="region of interest" description="Disordered" evidence="1">
    <location>
        <begin position="235"/>
        <end position="257"/>
    </location>
</feature>
<evidence type="ECO:0000256" key="1">
    <source>
        <dbReference type="SAM" id="MobiDB-lite"/>
    </source>
</evidence>
<protein>
    <submittedName>
        <fullName evidence="2">Uncharacterized protein</fullName>
    </submittedName>
</protein>
<evidence type="ECO:0000313" key="2">
    <source>
        <dbReference type="EMBL" id="ODV82774.1"/>
    </source>
</evidence>